<keyword evidence="2" id="KW-1185">Reference proteome</keyword>
<gene>
    <name evidence="1" type="ORF">TCAP_00151</name>
</gene>
<name>A0A2K3QQW9_9HYPO</name>
<organism evidence="1 2">
    <name type="scientific">Tolypocladium capitatum</name>
    <dbReference type="NCBI Taxonomy" id="45235"/>
    <lineage>
        <taxon>Eukaryota</taxon>
        <taxon>Fungi</taxon>
        <taxon>Dikarya</taxon>
        <taxon>Ascomycota</taxon>
        <taxon>Pezizomycotina</taxon>
        <taxon>Sordariomycetes</taxon>
        <taxon>Hypocreomycetidae</taxon>
        <taxon>Hypocreales</taxon>
        <taxon>Ophiocordycipitaceae</taxon>
        <taxon>Tolypocladium</taxon>
    </lineage>
</organism>
<comment type="caution">
    <text evidence="1">The sequence shown here is derived from an EMBL/GenBank/DDBJ whole genome shotgun (WGS) entry which is preliminary data.</text>
</comment>
<dbReference type="EMBL" id="NRSZ01000022">
    <property type="protein sequence ID" value="PNY29934.1"/>
    <property type="molecule type" value="Genomic_DNA"/>
</dbReference>
<reference evidence="1 2" key="1">
    <citation type="submission" date="2017-08" db="EMBL/GenBank/DDBJ databases">
        <title>Harnessing the power of phylogenomics to disentangle the directionality and signatures of interkingdom host jumping in the parasitic fungal genus Tolypocladium.</title>
        <authorList>
            <person name="Quandt C.A."/>
            <person name="Patterson W."/>
            <person name="Spatafora J.W."/>
        </authorList>
    </citation>
    <scope>NUCLEOTIDE SEQUENCE [LARGE SCALE GENOMIC DNA]</scope>
    <source>
        <strain evidence="1 2">CBS 113982</strain>
    </source>
</reference>
<evidence type="ECO:0000313" key="1">
    <source>
        <dbReference type="EMBL" id="PNY29934.1"/>
    </source>
</evidence>
<proteinExistence type="predicted"/>
<dbReference type="STRING" id="45235.A0A2K3QQW9"/>
<dbReference type="AlphaFoldDB" id="A0A2K3QQW9"/>
<evidence type="ECO:0000313" key="2">
    <source>
        <dbReference type="Proteomes" id="UP000236621"/>
    </source>
</evidence>
<protein>
    <submittedName>
        <fullName evidence="1">Uncharacterized protein</fullName>
    </submittedName>
</protein>
<accession>A0A2K3QQW9</accession>
<dbReference type="OrthoDB" id="3993201at2759"/>
<dbReference type="Proteomes" id="UP000236621">
    <property type="component" value="Unassembled WGS sequence"/>
</dbReference>
<sequence length="74" mass="7656">MSRMTAPVSKLSRALSSSNTVARAASPLLDSSAHNAGAALMPKYAELLHNRRSSEHSDASLPSCCALLGSSNIS</sequence>